<proteinExistence type="predicted"/>
<dbReference type="EMBL" id="HACA01029784">
    <property type="protein sequence ID" value="CDW47145.1"/>
    <property type="molecule type" value="Transcribed_RNA"/>
</dbReference>
<organism evidence="1">
    <name type="scientific">Lepeophtheirus salmonis</name>
    <name type="common">Salmon louse</name>
    <name type="synonym">Caligus salmonis</name>
    <dbReference type="NCBI Taxonomy" id="72036"/>
    <lineage>
        <taxon>Eukaryota</taxon>
        <taxon>Metazoa</taxon>
        <taxon>Ecdysozoa</taxon>
        <taxon>Arthropoda</taxon>
        <taxon>Crustacea</taxon>
        <taxon>Multicrustacea</taxon>
        <taxon>Hexanauplia</taxon>
        <taxon>Copepoda</taxon>
        <taxon>Siphonostomatoida</taxon>
        <taxon>Caligidae</taxon>
        <taxon>Lepeophtheirus</taxon>
    </lineage>
</organism>
<dbReference type="AlphaFoldDB" id="A0A0K2V9Z0"/>
<protein>
    <submittedName>
        <fullName evidence="1">Uncharacterized protein</fullName>
    </submittedName>
</protein>
<reference evidence="1" key="1">
    <citation type="submission" date="2014-05" db="EMBL/GenBank/DDBJ databases">
        <authorList>
            <person name="Chronopoulou M."/>
        </authorList>
    </citation>
    <scope>NUCLEOTIDE SEQUENCE</scope>
    <source>
        <tissue evidence="1">Whole organism</tissue>
    </source>
</reference>
<name>A0A0K2V9Z0_LEPSM</name>
<accession>A0A0K2V9Z0</accession>
<evidence type="ECO:0000313" key="1">
    <source>
        <dbReference type="EMBL" id="CDW47145.1"/>
    </source>
</evidence>
<sequence>MSHDFLNFNAIDMNFVSECLFYIYLLDKTGLKEQY</sequence>